<reference evidence="2" key="1">
    <citation type="submission" date="2013-12" db="EMBL/GenBank/DDBJ databases">
        <title>The Genome Sequence of Aphanomyces astaci APO3.</title>
        <authorList>
            <consortium name="The Broad Institute Genomics Platform"/>
            <person name="Russ C."/>
            <person name="Tyler B."/>
            <person name="van West P."/>
            <person name="Dieguez-Uribeondo J."/>
            <person name="Young S.K."/>
            <person name="Zeng Q."/>
            <person name="Gargeya S."/>
            <person name="Fitzgerald M."/>
            <person name="Abouelleil A."/>
            <person name="Alvarado L."/>
            <person name="Chapman S.B."/>
            <person name="Gainer-Dewar J."/>
            <person name="Goldberg J."/>
            <person name="Griggs A."/>
            <person name="Gujja S."/>
            <person name="Hansen M."/>
            <person name="Howarth C."/>
            <person name="Imamovic A."/>
            <person name="Ireland A."/>
            <person name="Larimer J."/>
            <person name="McCowan C."/>
            <person name="Murphy C."/>
            <person name="Pearson M."/>
            <person name="Poon T.W."/>
            <person name="Priest M."/>
            <person name="Roberts A."/>
            <person name="Saif S."/>
            <person name="Shea T."/>
            <person name="Sykes S."/>
            <person name="Wortman J."/>
            <person name="Nusbaum C."/>
            <person name="Birren B."/>
        </authorList>
    </citation>
    <scope>NUCLEOTIDE SEQUENCE [LARGE SCALE GENOMIC DNA]</scope>
    <source>
        <strain evidence="2">APO3</strain>
    </source>
</reference>
<name>W4G301_APHAT</name>
<organism evidence="2">
    <name type="scientific">Aphanomyces astaci</name>
    <name type="common">Crayfish plague agent</name>
    <dbReference type="NCBI Taxonomy" id="112090"/>
    <lineage>
        <taxon>Eukaryota</taxon>
        <taxon>Sar</taxon>
        <taxon>Stramenopiles</taxon>
        <taxon>Oomycota</taxon>
        <taxon>Saprolegniomycetes</taxon>
        <taxon>Saprolegniales</taxon>
        <taxon>Verrucalvaceae</taxon>
        <taxon>Aphanomyces</taxon>
    </lineage>
</organism>
<dbReference type="EMBL" id="KI913146">
    <property type="protein sequence ID" value="ETV74067.1"/>
    <property type="molecule type" value="Genomic_DNA"/>
</dbReference>
<gene>
    <name evidence="2" type="ORF">H257_11378</name>
</gene>
<sequence length="60" mass="6211">MSASSSVESVPHAEPLPSMDSVLHGKPLSSVGSVPYSQSPLPTILQLKVIVVATTIQLQA</sequence>
<evidence type="ECO:0000313" key="2">
    <source>
        <dbReference type="EMBL" id="ETV74067.1"/>
    </source>
</evidence>
<evidence type="ECO:0000256" key="1">
    <source>
        <dbReference type="SAM" id="MobiDB-lite"/>
    </source>
</evidence>
<protein>
    <submittedName>
        <fullName evidence="2">Uncharacterized protein</fullName>
    </submittedName>
</protein>
<accession>W4G301</accession>
<dbReference type="RefSeq" id="XP_009836580.1">
    <property type="nucleotide sequence ID" value="XM_009838278.1"/>
</dbReference>
<feature type="region of interest" description="Disordered" evidence="1">
    <location>
        <begin position="1"/>
        <end position="24"/>
    </location>
</feature>
<proteinExistence type="predicted"/>
<dbReference type="AlphaFoldDB" id="W4G301"/>
<dbReference type="VEuPathDB" id="FungiDB:H257_11378"/>
<dbReference type="GeneID" id="20813374"/>